<comment type="catalytic activity">
    <reaction evidence="1">
        <text>ATP + protein L-histidine = ADP + protein N-phospho-L-histidine.</text>
        <dbReference type="EC" id="2.7.13.3"/>
    </reaction>
</comment>
<dbReference type="EMBL" id="BAHD01000027">
    <property type="protein sequence ID" value="GAB95838.1"/>
    <property type="molecule type" value="Genomic_DNA"/>
</dbReference>
<dbReference type="GO" id="GO:0016036">
    <property type="term" value="P:cellular response to phosphate starvation"/>
    <property type="evidence" value="ECO:0007669"/>
    <property type="project" value="TreeGrafter"/>
</dbReference>
<feature type="compositionally biased region" description="Basic and acidic residues" evidence="13">
    <location>
        <begin position="441"/>
        <end position="451"/>
    </location>
</feature>
<dbReference type="STRING" id="1184609.KILIM_027_00210"/>
<dbReference type="CDD" id="cd00082">
    <property type="entry name" value="HisKA"/>
    <property type="match status" value="1"/>
</dbReference>
<dbReference type="PANTHER" id="PTHR45453">
    <property type="entry name" value="PHOSPHATE REGULON SENSOR PROTEIN PHOR"/>
    <property type="match status" value="1"/>
</dbReference>
<comment type="caution">
    <text evidence="16">The sequence shown here is derived from an EMBL/GenBank/DDBJ whole genome shotgun (WGS) entry which is preliminary data.</text>
</comment>
<dbReference type="Pfam" id="PF02518">
    <property type="entry name" value="HATPase_c"/>
    <property type="match status" value="1"/>
</dbReference>
<evidence type="ECO:0000256" key="14">
    <source>
        <dbReference type="SAM" id="Phobius"/>
    </source>
</evidence>
<evidence type="ECO:0000259" key="15">
    <source>
        <dbReference type="PROSITE" id="PS50109"/>
    </source>
</evidence>
<keyword evidence="14" id="KW-0812">Transmembrane</keyword>
<evidence type="ECO:0000256" key="4">
    <source>
        <dbReference type="ARBA" id="ARBA00022475"/>
    </source>
</evidence>
<dbReference type="Gene3D" id="1.10.287.130">
    <property type="match status" value="1"/>
</dbReference>
<dbReference type="GO" id="GO:0005524">
    <property type="term" value="F:ATP binding"/>
    <property type="evidence" value="ECO:0007669"/>
    <property type="project" value="UniProtKB-KW"/>
</dbReference>
<evidence type="ECO:0000256" key="13">
    <source>
        <dbReference type="SAM" id="MobiDB-lite"/>
    </source>
</evidence>
<evidence type="ECO:0000256" key="8">
    <source>
        <dbReference type="ARBA" id="ARBA00022777"/>
    </source>
</evidence>
<feature type="region of interest" description="Disordered" evidence="13">
    <location>
        <begin position="415"/>
        <end position="489"/>
    </location>
</feature>
<evidence type="ECO:0000256" key="11">
    <source>
        <dbReference type="ARBA" id="ARBA00023136"/>
    </source>
</evidence>
<dbReference type="Gene3D" id="3.30.565.10">
    <property type="entry name" value="Histidine kinase-like ATPase, C-terminal domain"/>
    <property type="match status" value="1"/>
</dbReference>
<dbReference type="eggNOG" id="COG5002">
    <property type="taxonomic scope" value="Bacteria"/>
</dbReference>
<evidence type="ECO:0000256" key="7">
    <source>
        <dbReference type="ARBA" id="ARBA00022741"/>
    </source>
</evidence>
<dbReference type="PROSITE" id="PS50109">
    <property type="entry name" value="HIS_KIN"/>
    <property type="match status" value="1"/>
</dbReference>
<dbReference type="FunFam" id="3.30.565.10:FF:000006">
    <property type="entry name" value="Sensor histidine kinase WalK"/>
    <property type="match status" value="1"/>
</dbReference>
<dbReference type="SMART" id="SM00388">
    <property type="entry name" value="HisKA"/>
    <property type="match status" value="1"/>
</dbReference>
<keyword evidence="6" id="KW-0808">Transferase</keyword>
<evidence type="ECO:0000256" key="12">
    <source>
        <dbReference type="ARBA" id="ARBA00039401"/>
    </source>
</evidence>
<dbReference type="InterPro" id="IPR036097">
    <property type="entry name" value="HisK_dim/P_sf"/>
</dbReference>
<gene>
    <name evidence="16" type="primary">senX3</name>
    <name evidence="16" type="ORF">KILIM_027_00210</name>
</gene>
<feature type="transmembrane region" description="Helical" evidence="14">
    <location>
        <begin position="27"/>
        <end position="45"/>
    </location>
</feature>
<dbReference type="SMART" id="SM00387">
    <property type="entry name" value="HATPase_c"/>
    <property type="match status" value="1"/>
</dbReference>
<evidence type="ECO:0000256" key="5">
    <source>
        <dbReference type="ARBA" id="ARBA00022553"/>
    </source>
</evidence>
<dbReference type="FunFam" id="1.10.287.130:FF:000008">
    <property type="entry name" value="Two-component sensor histidine kinase"/>
    <property type="match status" value="1"/>
</dbReference>
<dbReference type="InterPro" id="IPR036890">
    <property type="entry name" value="HATPase_C_sf"/>
</dbReference>
<evidence type="ECO:0000313" key="16">
    <source>
        <dbReference type="EMBL" id="GAB95838.1"/>
    </source>
</evidence>
<dbReference type="InterPro" id="IPR003661">
    <property type="entry name" value="HisK_dim/P_dom"/>
</dbReference>
<dbReference type="GO" id="GO:0004721">
    <property type="term" value="F:phosphoprotein phosphatase activity"/>
    <property type="evidence" value="ECO:0007669"/>
    <property type="project" value="TreeGrafter"/>
</dbReference>
<keyword evidence="11 14" id="KW-0472">Membrane</keyword>
<keyword evidence="9" id="KW-0067">ATP-binding</keyword>
<dbReference type="EC" id="2.7.13.3" evidence="3"/>
<sequence>MRAMSVQAAREERPTCTDGAYSARVEWLFVVVPAVAFGALVGWLARAGVAARVAGAAPERRLWRDATTGNGGQPTERGPDERVEMNHEVSDAGVADVLAVLGDIAIVIDSSDAVVMHSPSAAPLGLVRDANLAHAALREVVRGVRRDQVIREVELEVPRGPIGEGTLALDVRVAPLGARHVLLLVEDRTQARRVEEVRRDFMANVSHELKTPVGGISLLAEAIADAADDPEAVARFAGRIRAESQRLTTLVYEIVELSRLQAQESGAQMSLVDVGAVARDAIEGTRTVAEARNIEFVEVLDPQTLVYGDPGLLRTAIANLLTNAVNYSTERTRVAVSARNRGFVVEVAVSDQGQGIPAAELDRIFERFYRIDAARSRATGGTGLGLAIVKHICANHGGEVTVWSQEGHGSTFTIRLPAASHGPVPGAQAESESPEEAEPELPVRPDDRTDPLTRSQRPKPTSTPSSRARSVGEPGELSGVSGVRTPSER</sequence>
<protein>
    <recommendedName>
        <fullName evidence="12">Sensor-like histidine kinase SenX3</fullName>
        <ecNumber evidence="3">2.7.13.3</ecNumber>
    </recommendedName>
</protein>
<keyword evidence="17" id="KW-1185">Reference proteome</keyword>
<evidence type="ECO:0000256" key="1">
    <source>
        <dbReference type="ARBA" id="ARBA00000085"/>
    </source>
</evidence>
<name>K6VI02_9MICO</name>
<keyword evidence="5" id="KW-0597">Phosphoprotein</keyword>
<evidence type="ECO:0000256" key="2">
    <source>
        <dbReference type="ARBA" id="ARBA00004236"/>
    </source>
</evidence>
<dbReference type="SUPFAM" id="SSF47384">
    <property type="entry name" value="Homodimeric domain of signal transducing histidine kinase"/>
    <property type="match status" value="1"/>
</dbReference>
<dbReference type="SUPFAM" id="SSF55874">
    <property type="entry name" value="ATPase domain of HSP90 chaperone/DNA topoisomerase II/histidine kinase"/>
    <property type="match status" value="1"/>
</dbReference>
<dbReference type="PANTHER" id="PTHR45453:SF1">
    <property type="entry name" value="PHOSPHATE REGULON SENSOR PROTEIN PHOR"/>
    <property type="match status" value="1"/>
</dbReference>
<dbReference type="InterPro" id="IPR005467">
    <property type="entry name" value="His_kinase_dom"/>
</dbReference>
<evidence type="ECO:0000256" key="6">
    <source>
        <dbReference type="ARBA" id="ARBA00022679"/>
    </source>
</evidence>
<keyword evidence="8 16" id="KW-0418">Kinase</keyword>
<dbReference type="Proteomes" id="UP000008366">
    <property type="component" value="Unassembled WGS sequence"/>
</dbReference>
<comment type="subcellular location">
    <subcellularLocation>
        <location evidence="2">Cell membrane</location>
    </subcellularLocation>
</comment>
<dbReference type="GO" id="GO:0005886">
    <property type="term" value="C:plasma membrane"/>
    <property type="evidence" value="ECO:0007669"/>
    <property type="project" value="UniProtKB-SubCell"/>
</dbReference>
<keyword evidence="10" id="KW-0902">Two-component regulatory system</keyword>
<reference evidence="16 17" key="1">
    <citation type="submission" date="2012-08" db="EMBL/GenBank/DDBJ databases">
        <title>Whole genome shotgun sequence of Kineosphaera limosa NBRC 100340.</title>
        <authorList>
            <person name="Yoshida I."/>
            <person name="Isaki S."/>
            <person name="Hosoyama A."/>
            <person name="Tsuchikane K."/>
            <person name="Katsumata H."/>
            <person name="Ando Y."/>
            <person name="Ohji S."/>
            <person name="Hamada M."/>
            <person name="Tamura T."/>
            <person name="Yamazoe A."/>
            <person name="Yamazaki S."/>
            <person name="Fujita N."/>
        </authorList>
    </citation>
    <scope>NUCLEOTIDE SEQUENCE [LARGE SCALE GENOMIC DNA]</scope>
    <source>
        <strain evidence="16 17">NBRC 100340</strain>
    </source>
</reference>
<dbReference type="AlphaFoldDB" id="K6VI02"/>
<keyword evidence="7" id="KW-0547">Nucleotide-binding</keyword>
<dbReference type="GO" id="GO:0000155">
    <property type="term" value="F:phosphorelay sensor kinase activity"/>
    <property type="evidence" value="ECO:0007669"/>
    <property type="project" value="InterPro"/>
</dbReference>
<feature type="compositionally biased region" description="Polar residues" evidence="13">
    <location>
        <begin position="452"/>
        <end position="468"/>
    </location>
</feature>
<feature type="domain" description="Histidine kinase" evidence="15">
    <location>
        <begin position="204"/>
        <end position="420"/>
    </location>
</feature>
<proteinExistence type="predicted"/>
<evidence type="ECO:0000256" key="9">
    <source>
        <dbReference type="ARBA" id="ARBA00022840"/>
    </source>
</evidence>
<dbReference type="Pfam" id="PF00512">
    <property type="entry name" value="HisKA"/>
    <property type="match status" value="1"/>
</dbReference>
<evidence type="ECO:0000256" key="3">
    <source>
        <dbReference type="ARBA" id="ARBA00012438"/>
    </source>
</evidence>
<evidence type="ECO:0000313" key="17">
    <source>
        <dbReference type="Proteomes" id="UP000008366"/>
    </source>
</evidence>
<keyword evidence="14" id="KW-1133">Transmembrane helix</keyword>
<evidence type="ECO:0000256" key="10">
    <source>
        <dbReference type="ARBA" id="ARBA00023012"/>
    </source>
</evidence>
<keyword evidence="4" id="KW-1003">Cell membrane</keyword>
<accession>K6VI02</accession>
<dbReference type="InterPro" id="IPR003594">
    <property type="entry name" value="HATPase_dom"/>
</dbReference>
<dbReference type="PRINTS" id="PR00344">
    <property type="entry name" value="BCTRLSENSOR"/>
</dbReference>
<organism evidence="16 17">
    <name type="scientific">Kineosphaera limosa NBRC 100340</name>
    <dbReference type="NCBI Taxonomy" id="1184609"/>
    <lineage>
        <taxon>Bacteria</taxon>
        <taxon>Bacillati</taxon>
        <taxon>Actinomycetota</taxon>
        <taxon>Actinomycetes</taxon>
        <taxon>Micrococcales</taxon>
        <taxon>Dermatophilaceae</taxon>
        <taxon>Kineosphaera</taxon>
    </lineage>
</organism>
<dbReference type="InterPro" id="IPR004358">
    <property type="entry name" value="Sig_transdc_His_kin-like_C"/>
</dbReference>
<dbReference type="CDD" id="cd00075">
    <property type="entry name" value="HATPase"/>
    <property type="match status" value="1"/>
</dbReference>
<dbReference type="InterPro" id="IPR050351">
    <property type="entry name" value="BphY/WalK/GraS-like"/>
</dbReference>